<proteinExistence type="predicted"/>
<gene>
    <name evidence="3" type="ORF">FA13DRAFT_1810867</name>
</gene>
<feature type="region of interest" description="Disordered" evidence="2">
    <location>
        <begin position="189"/>
        <end position="215"/>
    </location>
</feature>
<comment type="caution">
    <text evidence="3">The sequence shown here is derived from an EMBL/GenBank/DDBJ whole genome shotgun (WGS) entry which is preliminary data.</text>
</comment>
<dbReference type="EMBL" id="QPFP01000006">
    <property type="protein sequence ID" value="TEB36268.1"/>
    <property type="molecule type" value="Genomic_DNA"/>
</dbReference>
<evidence type="ECO:0000256" key="1">
    <source>
        <dbReference type="SAM" id="Coils"/>
    </source>
</evidence>
<protein>
    <submittedName>
        <fullName evidence="3">Uncharacterized protein</fullName>
    </submittedName>
</protein>
<dbReference type="AlphaFoldDB" id="A0A4Y7TQU5"/>
<organism evidence="3 4">
    <name type="scientific">Coprinellus micaceus</name>
    <name type="common">Glistening ink-cap mushroom</name>
    <name type="synonym">Coprinus micaceus</name>
    <dbReference type="NCBI Taxonomy" id="71717"/>
    <lineage>
        <taxon>Eukaryota</taxon>
        <taxon>Fungi</taxon>
        <taxon>Dikarya</taxon>
        <taxon>Basidiomycota</taxon>
        <taxon>Agaricomycotina</taxon>
        <taxon>Agaricomycetes</taxon>
        <taxon>Agaricomycetidae</taxon>
        <taxon>Agaricales</taxon>
        <taxon>Agaricineae</taxon>
        <taxon>Psathyrellaceae</taxon>
        <taxon>Coprinellus</taxon>
    </lineage>
</organism>
<name>A0A4Y7TQU5_COPMI</name>
<feature type="coiled-coil region" evidence="1">
    <location>
        <begin position="150"/>
        <end position="184"/>
    </location>
</feature>
<keyword evidence="1" id="KW-0175">Coiled coil</keyword>
<dbReference type="Proteomes" id="UP000298030">
    <property type="component" value="Unassembled WGS sequence"/>
</dbReference>
<accession>A0A4Y7TQU5</accession>
<evidence type="ECO:0000313" key="3">
    <source>
        <dbReference type="EMBL" id="TEB36268.1"/>
    </source>
</evidence>
<evidence type="ECO:0000313" key="4">
    <source>
        <dbReference type="Proteomes" id="UP000298030"/>
    </source>
</evidence>
<evidence type="ECO:0000256" key="2">
    <source>
        <dbReference type="SAM" id="MobiDB-lite"/>
    </source>
</evidence>
<sequence length="229" mass="25832">MLATRETQESAVEARGLEQMVYSAEFETYWKTEKDDLQKALAAANLSLQAMKVECVSKEAQILMLTQANQDLEATNEELDAVNERRTKEQEAIQIANSLIMSNHTNKIITLTTNLRAMEARCRGFHNEMSTLTTNLRTMETKCRANEVEVRALTQAKEDLRRINESLEEQIVGLADRVSEYRSRLTEEPIISTRSLPQPHDLPSRPTSRCPSPVCRKLSHNLAGANTVG</sequence>
<reference evidence="3 4" key="1">
    <citation type="journal article" date="2019" name="Nat. Ecol. Evol.">
        <title>Megaphylogeny resolves global patterns of mushroom evolution.</title>
        <authorList>
            <person name="Varga T."/>
            <person name="Krizsan K."/>
            <person name="Foldi C."/>
            <person name="Dima B."/>
            <person name="Sanchez-Garcia M."/>
            <person name="Sanchez-Ramirez S."/>
            <person name="Szollosi G.J."/>
            <person name="Szarkandi J.G."/>
            <person name="Papp V."/>
            <person name="Albert L."/>
            <person name="Andreopoulos W."/>
            <person name="Angelini C."/>
            <person name="Antonin V."/>
            <person name="Barry K.W."/>
            <person name="Bougher N.L."/>
            <person name="Buchanan P."/>
            <person name="Buyck B."/>
            <person name="Bense V."/>
            <person name="Catcheside P."/>
            <person name="Chovatia M."/>
            <person name="Cooper J."/>
            <person name="Damon W."/>
            <person name="Desjardin D."/>
            <person name="Finy P."/>
            <person name="Geml J."/>
            <person name="Haridas S."/>
            <person name="Hughes K."/>
            <person name="Justo A."/>
            <person name="Karasinski D."/>
            <person name="Kautmanova I."/>
            <person name="Kiss B."/>
            <person name="Kocsube S."/>
            <person name="Kotiranta H."/>
            <person name="LaButti K.M."/>
            <person name="Lechner B.E."/>
            <person name="Liimatainen K."/>
            <person name="Lipzen A."/>
            <person name="Lukacs Z."/>
            <person name="Mihaltcheva S."/>
            <person name="Morgado L.N."/>
            <person name="Niskanen T."/>
            <person name="Noordeloos M.E."/>
            <person name="Ohm R.A."/>
            <person name="Ortiz-Santana B."/>
            <person name="Ovrebo C."/>
            <person name="Racz N."/>
            <person name="Riley R."/>
            <person name="Savchenko A."/>
            <person name="Shiryaev A."/>
            <person name="Soop K."/>
            <person name="Spirin V."/>
            <person name="Szebenyi C."/>
            <person name="Tomsovsky M."/>
            <person name="Tulloss R.E."/>
            <person name="Uehling J."/>
            <person name="Grigoriev I.V."/>
            <person name="Vagvolgyi C."/>
            <person name="Papp T."/>
            <person name="Martin F.M."/>
            <person name="Miettinen O."/>
            <person name="Hibbett D.S."/>
            <person name="Nagy L.G."/>
        </authorList>
    </citation>
    <scope>NUCLEOTIDE SEQUENCE [LARGE SCALE GENOMIC DNA]</scope>
    <source>
        <strain evidence="3 4">FP101781</strain>
    </source>
</reference>
<feature type="coiled-coil region" evidence="1">
    <location>
        <begin position="34"/>
        <end position="92"/>
    </location>
</feature>
<keyword evidence="4" id="KW-1185">Reference proteome</keyword>